<protein>
    <submittedName>
        <fullName evidence="3">Oligogalacturonate-specific porin KdgM family protein</fullName>
    </submittedName>
</protein>
<dbReference type="PANTHER" id="PTHR38105">
    <property type="entry name" value="OUTER MEMBRANE PROTEIN-RELATED-RELATED"/>
    <property type="match status" value="1"/>
</dbReference>
<dbReference type="PANTHER" id="PTHR38105:SF5">
    <property type="entry name" value="OUTER MEMBRANE PROTEIN"/>
    <property type="match status" value="1"/>
</dbReference>
<dbReference type="Pfam" id="PF06178">
    <property type="entry name" value="KdgM"/>
    <property type="match status" value="1"/>
</dbReference>
<dbReference type="Gene3D" id="2.40.160.40">
    <property type="entry name" value="monomeric porin ompg"/>
    <property type="match status" value="1"/>
</dbReference>
<evidence type="ECO:0000256" key="1">
    <source>
        <dbReference type="ARBA" id="ARBA00022729"/>
    </source>
</evidence>
<organism evidence="3 4">
    <name type="scientific">Photobacterium rosenbergii</name>
    <dbReference type="NCBI Taxonomy" id="294936"/>
    <lineage>
        <taxon>Bacteria</taxon>
        <taxon>Pseudomonadati</taxon>
        <taxon>Pseudomonadota</taxon>
        <taxon>Gammaproteobacteria</taxon>
        <taxon>Vibrionales</taxon>
        <taxon>Vibrionaceae</taxon>
        <taxon>Photobacterium</taxon>
    </lineage>
</organism>
<name>A0ABU3ZIR2_9GAMM</name>
<dbReference type="InterPro" id="IPR053713">
    <property type="entry name" value="Bact_OM_Channel_sf"/>
</dbReference>
<accession>A0ABU3ZIR2</accession>
<dbReference type="EMBL" id="JAWJZI010000004">
    <property type="protein sequence ID" value="MDV5169967.1"/>
    <property type="molecule type" value="Genomic_DNA"/>
</dbReference>
<evidence type="ECO:0000256" key="2">
    <source>
        <dbReference type="SAM" id="SignalP"/>
    </source>
</evidence>
<reference evidence="3 4" key="1">
    <citation type="submission" date="2023-10" db="EMBL/GenBank/DDBJ databases">
        <title>Marine bacteria isolated from horseshoe crab.</title>
        <authorList>
            <person name="Cheng T.H."/>
        </authorList>
    </citation>
    <scope>NUCLEOTIDE SEQUENCE [LARGE SCALE GENOMIC DNA]</scope>
    <source>
        <strain evidence="3 4">HSC6</strain>
    </source>
</reference>
<evidence type="ECO:0000313" key="4">
    <source>
        <dbReference type="Proteomes" id="UP001186452"/>
    </source>
</evidence>
<proteinExistence type="predicted"/>
<dbReference type="Proteomes" id="UP001186452">
    <property type="component" value="Unassembled WGS sequence"/>
</dbReference>
<sequence>MFKPSSLLIALSAIIAAGQVNAASIDFRHEYKGKSEQHSSRVKINESIGDLYFSGELKFKGADGKFMEDLQNNGWEFDWGYRFRLNDNWTLQPGMPIEGRSSGMTYKPQVRLTYAFDSVEGLTLSGRYRHDFKTYSNGDSTDKRHRITGNVGYKINQWQFGLEMNYYKAEGYELYDGKDTNYENNISIRYRPGAWSPYVEFGDVNFNRTDASGNNNDTRELRSRVGITYSF</sequence>
<dbReference type="SUPFAM" id="SSF56935">
    <property type="entry name" value="Porins"/>
    <property type="match status" value="1"/>
</dbReference>
<evidence type="ECO:0000313" key="3">
    <source>
        <dbReference type="EMBL" id="MDV5169967.1"/>
    </source>
</evidence>
<keyword evidence="4" id="KW-1185">Reference proteome</keyword>
<gene>
    <name evidence="3" type="ORF">R2X38_13270</name>
</gene>
<comment type="caution">
    <text evidence="3">The sequence shown here is derived from an EMBL/GenBank/DDBJ whole genome shotgun (WGS) entry which is preliminary data.</text>
</comment>
<feature type="signal peptide" evidence="2">
    <location>
        <begin position="1"/>
        <end position="22"/>
    </location>
</feature>
<feature type="chain" id="PRO_5045371939" evidence="2">
    <location>
        <begin position="23"/>
        <end position="231"/>
    </location>
</feature>
<keyword evidence="1 2" id="KW-0732">Signal</keyword>
<dbReference type="RefSeq" id="WP_317522732.1">
    <property type="nucleotide sequence ID" value="NZ_JAWJZI010000004.1"/>
</dbReference>
<dbReference type="InterPro" id="IPR009331">
    <property type="entry name" value="Oligogalacturonate-sp_porin"/>
</dbReference>